<keyword evidence="6 7" id="KW-0694">RNA-binding</keyword>
<feature type="binding site" evidence="7 8">
    <location>
        <position position="30"/>
    </location>
    <ligand>
        <name>S-adenosyl-L-methionine</name>
        <dbReference type="ChEBI" id="CHEBI:59789"/>
    </ligand>
</feature>
<sequence>MTTSPLANLTATRELLDEFGLATKHRFGQNFLIDNHVIERICELAELTGAERVLEVGPGIGTLTLALVQEAAGVVSIEMDSALEPVLFAHAADHANFTYIMGDALRVPVERIEEAAGGAPTHLISNLPYNVAATIILDFFERMPALERAVVMVQKEVADRIAAQPGSKDYGAYTVKLALRARVTGRFEVPPRCFMPAPHVDSAVVRLDRYAPGEAPYAAAAAGGSDIDPAEVARVVDAAFAQRRKTIRNSMSANGFAKQALDAAFEETGIAPTARAETLSVEDFVRLAVALAGAEEGAR</sequence>
<feature type="binding site" evidence="7 8">
    <location>
        <position position="103"/>
    </location>
    <ligand>
        <name>S-adenosyl-L-methionine</name>
        <dbReference type="ChEBI" id="CHEBI:59789"/>
    </ligand>
</feature>
<feature type="domain" description="Ribosomal RNA adenine methylase transferase N-terminal" evidence="9">
    <location>
        <begin position="37"/>
        <end position="211"/>
    </location>
</feature>
<dbReference type="SMART" id="SM00650">
    <property type="entry name" value="rADc"/>
    <property type="match status" value="1"/>
</dbReference>
<dbReference type="PANTHER" id="PTHR11727:SF7">
    <property type="entry name" value="DIMETHYLADENOSINE TRANSFERASE-RELATED"/>
    <property type="match status" value="1"/>
</dbReference>
<dbReference type="Proteomes" id="UP000195781">
    <property type="component" value="Unassembled WGS sequence"/>
</dbReference>
<dbReference type="RefSeq" id="WP_094335835.1">
    <property type="nucleotide sequence ID" value="NZ_NFIE01000018.1"/>
</dbReference>
<keyword evidence="4 7" id="KW-0808">Transferase</keyword>
<dbReference type="InterPro" id="IPR011530">
    <property type="entry name" value="rRNA_adenine_dimethylase"/>
</dbReference>
<feature type="binding site" evidence="7 8">
    <location>
        <position position="126"/>
    </location>
    <ligand>
        <name>S-adenosyl-L-methionine</name>
        <dbReference type="ChEBI" id="CHEBI:59789"/>
    </ligand>
</feature>
<evidence type="ECO:0000256" key="5">
    <source>
        <dbReference type="ARBA" id="ARBA00022691"/>
    </source>
</evidence>
<evidence type="ECO:0000256" key="7">
    <source>
        <dbReference type="HAMAP-Rule" id="MF_00607"/>
    </source>
</evidence>
<dbReference type="Pfam" id="PF00398">
    <property type="entry name" value="RrnaAD"/>
    <property type="match status" value="1"/>
</dbReference>
<evidence type="ECO:0000259" key="9">
    <source>
        <dbReference type="SMART" id="SM00650"/>
    </source>
</evidence>
<evidence type="ECO:0000256" key="1">
    <source>
        <dbReference type="ARBA" id="ARBA00022490"/>
    </source>
</evidence>
<keyword evidence="5 7" id="KW-0949">S-adenosyl-L-methionine</keyword>
<dbReference type="Gene3D" id="3.40.50.150">
    <property type="entry name" value="Vaccinia Virus protein VP39"/>
    <property type="match status" value="1"/>
</dbReference>
<dbReference type="GO" id="GO:0052908">
    <property type="term" value="F:16S rRNA (adenine(1518)-N(6)/adenine(1519)-N(6))-dimethyltransferase activity"/>
    <property type="evidence" value="ECO:0007669"/>
    <property type="project" value="UniProtKB-EC"/>
</dbReference>
<protein>
    <recommendedName>
        <fullName evidence="7">Ribosomal RNA small subunit methyltransferase A</fullName>
        <ecNumber evidence="7">2.1.1.182</ecNumber>
    </recommendedName>
    <alternativeName>
        <fullName evidence="7">16S rRNA (adenine(1518)-N(6)/adenine(1519)-N(6))-dimethyltransferase</fullName>
    </alternativeName>
    <alternativeName>
        <fullName evidence="7">16S rRNA dimethyladenosine transferase</fullName>
    </alternativeName>
    <alternativeName>
        <fullName evidence="7">16S rRNA dimethylase</fullName>
    </alternativeName>
    <alternativeName>
        <fullName evidence="7">S-adenosylmethionine-6-N', N'-adenosyl(rRNA) dimethyltransferase</fullName>
    </alternativeName>
</protein>
<comment type="similarity">
    <text evidence="7">Belongs to the class I-like SAM-binding methyltransferase superfamily. rRNA adenine N(6)-methyltransferase family. RsmA subfamily.</text>
</comment>
<organism evidence="10 11">
    <name type="scientific">[Collinsella] massiliensis</name>
    <dbReference type="NCBI Taxonomy" id="1232426"/>
    <lineage>
        <taxon>Bacteria</taxon>
        <taxon>Bacillati</taxon>
        <taxon>Actinomycetota</taxon>
        <taxon>Coriobacteriia</taxon>
        <taxon>Coriobacteriales</taxon>
        <taxon>Coriobacteriaceae</taxon>
        <taxon>Enorma</taxon>
    </lineage>
</organism>
<comment type="caution">
    <text evidence="10">The sequence shown here is derived from an EMBL/GenBank/DDBJ whole genome shotgun (WGS) entry which is preliminary data.</text>
</comment>
<keyword evidence="1 7" id="KW-0963">Cytoplasm</keyword>
<dbReference type="EC" id="2.1.1.182" evidence="7"/>
<dbReference type="InterPro" id="IPR001737">
    <property type="entry name" value="KsgA/Erm"/>
</dbReference>
<dbReference type="InterPro" id="IPR029063">
    <property type="entry name" value="SAM-dependent_MTases_sf"/>
</dbReference>
<dbReference type="GO" id="GO:0005829">
    <property type="term" value="C:cytosol"/>
    <property type="evidence" value="ECO:0007669"/>
    <property type="project" value="TreeGrafter"/>
</dbReference>
<name>A0A1Y3XN80_9ACTN</name>
<dbReference type="FunFam" id="1.10.8.100:FF:000001">
    <property type="entry name" value="Ribosomal RNA small subunit methyltransferase A"/>
    <property type="match status" value="1"/>
</dbReference>
<evidence type="ECO:0000256" key="6">
    <source>
        <dbReference type="ARBA" id="ARBA00022884"/>
    </source>
</evidence>
<comment type="subcellular location">
    <subcellularLocation>
        <location evidence="7">Cytoplasm</location>
    </subcellularLocation>
</comment>
<dbReference type="InterPro" id="IPR020596">
    <property type="entry name" value="rRNA_Ade_Mease_Trfase_CS"/>
</dbReference>
<keyword evidence="11" id="KW-1185">Reference proteome</keyword>
<dbReference type="CDD" id="cd02440">
    <property type="entry name" value="AdoMet_MTases"/>
    <property type="match status" value="1"/>
</dbReference>
<keyword evidence="3 7" id="KW-0489">Methyltransferase</keyword>
<dbReference type="NCBIfam" id="TIGR00755">
    <property type="entry name" value="ksgA"/>
    <property type="match status" value="1"/>
</dbReference>
<evidence type="ECO:0000313" key="11">
    <source>
        <dbReference type="Proteomes" id="UP000195781"/>
    </source>
</evidence>
<reference evidence="11" key="1">
    <citation type="submission" date="2017-04" db="EMBL/GenBank/DDBJ databases">
        <title>Function of individual gut microbiota members based on whole genome sequencing of pure cultures obtained from chicken caecum.</title>
        <authorList>
            <person name="Medvecky M."/>
            <person name="Cejkova D."/>
            <person name="Polansky O."/>
            <person name="Karasova D."/>
            <person name="Kubasova T."/>
            <person name="Cizek A."/>
            <person name="Rychlik I."/>
        </authorList>
    </citation>
    <scope>NUCLEOTIDE SEQUENCE [LARGE SCALE GENOMIC DNA]</scope>
    <source>
        <strain evidence="11">An5</strain>
    </source>
</reference>
<dbReference type="InterPro" id="IPR020598">
    <property type="entry name" value="rRNA_Ade_methylase_Trfase_N"/>
</dbReference>
<dbReference type="PANTHER" id="PTHR11727">
    <property type="entry name" value="DIMETHYLADENOSINE TRANSFERASE"/>
    <property type="match status" value="1"/>
</dbReference>
<dbReference type="FunFam" id="3.40.50.150:FF:000023">
    <property type="entry name" value="Ribosomal RNA small subunit methyltransferase A"/>
    <property type="match status" value="1"/>
</dbReference>
<gene>
    <name evidence="7" type="primary">rsmA</name>
    <name evidence="7" type="synonym">ksgA</name>
    <name evidence="10" type="ORF">B5G02_07920</name>
</gene>
<keyword evidence="2 7" id="KW-0698">rRNA processing</keyword>
<evidence type="ECO:0000256" key="3">
    <source>
        <dbReference type="ARBA" id="ARBA00022603"/>
    </source>
</evidence>
<proteinExistence type="inferred from homology"/>
<feature type="binding site" evidence="7 8">
    <location>
        <position position="32"/>
    </location>
    <ligand>
        <name>S-adenosyl-L-methionine</name>
        <dbReference type="ChEBI" id="CHEBI:59789"/>
    </ligand>
</feature>
<comment type="function">
    <text evidence="7">Specifically dimethylates two adjacent adenosines (A1518 and A1519) in the loop of a conserved hairpin near the 3'-end of 16S rRNA in the 30S particle. May play a critical role in biogenesis of 30S subunits.</text>
</comment>
<comment type="catalytic activity">
    <reaction evidence="7">
        <text>adenosine(1518)/adenosine(1519) in 16S rRNA + 4 S-adenosyl-L-methionine = N(6)-dimethyladenosine(1518)/N(6)-dimethyladenosine(1519) in 16S rRNA + 4 S-adenosyl-L-homocysteine + 4 H(+)</text>
        <dbReference type="Rhea" id="RHEA:19609"/>
        <dbReference type="Rhea" id="RHEA-COMP:10232"/>
        <dbReference type="Rhea" id="RHEA-COMP:10233"/>
        <dbReference type="ChEBI" id="CHEBI:15378"/>
        <dbReference type="ChEBI" id="CHEBI:57856"/>
        <dbReference type="ChEBI" id="CHEBI:59789"/>
        <dbReference type="ChEBI" id="CHEBI:74411"/>
        <dbReference type="ChEBI" id="CHEBI:74493"/>
        <dbReference type="EC" id="2.1.1.182"/>
    </reaction>
</comment>
<dbReference type="PROSITE" id="PS51689">
    <property type="entry name" value="SAM_RNA_A_N6_MT"/>
    <property type="match status" value="1"/>
</dbReference>
<dbReference type="SUPFAM" id="SSF53335">
    <property type="entry name" value="S-adenosyl-L-methionine-dependent methyltransferases"/>
    <property type="match status" value="1"/>
</dbReference>
<evidence type="ECO:0000256" key="8">
    <source>
        <dbReference type="PROSITE-ProRule" id="PRU01026"/>
    </source>
</evidence>
<evidence type="ECO:0000256" key="2">
    <source>
        <dbReference type="ARBA" id="ARBA00022552"/>
    </source>
</evidence>
<dbReference type="PROSITE" id="PS01131">
    <property type="entry name" value="RRNA_A_DIMETH"/>
    <property type="match status" value="1"/>
</dbReference>
<dbReference type="AlphaFoldDB" id="A0A1Y3XN80"/>
<dbReference type="OrthoDB" id="9814755at2"/>
<dbReference type="HAMAP" id="MF_00607">
    <property type="entry name" value="16SrRNA_methyltr_A"/>
    <property type="match status" value="1"/>
</dbReference>
<dbReference type="EMBL" id="NFIE01000018">
    <property type="protein sequence ID" value="OUN86973.1"/>
    <property type="molecule type" value="Genomic_DNA"/>
</dbReference>
<evidence type="ECO:0000313" key="10">
    <source>
        <dbReference type="EMBL" id="OUN86973.1"/>
    </source>
</evidence>
<feature type="binding site" evidence="7 8">
    <location>
        <position position="78"/>
    </location>
    <ligand>
        <name>S-adenosyl-L-methionine</name>
        <dbReference type="ChEBI" id="CHEBI:59789"/>
    </ligand>
</feature>
<dbReference type="InterPro" id="IPR023165">
    <property type="entry name" value="rRNA_Ade_diMease-like_C"/>
</dbReference>
<dbReference type="Gene3D" id="1.10.8.100">
    <property type="entry name" value="Ribosomal RNA adenine dimethylase-like, domain 2"/>
    <property type="match status" value="1"/>
</dbReference>
<feature type="binding site" evidence="7 8">
    <location>
        <position position="57"/>
    </location>
    <ligand>
        <name>S-adenosyl-L-methionine</name>
        <dbReference type="ChEBI" id="CHEBI:59789"/>
    </ligand>
</feature>
<accession>A0A1Y3XN80</accession>
<evidence type="ECO:0000256" key="4">
    <source>
        <dbReference type="ARBA" id="ARBA00022679"/>
    </source>
</evidence>
<dbReference type="GO" id="GO:0003723">
    <property type="term" value="F:RNA binding"/>
    <property type="evidence" value="ECO:0007669"/>
    <property type="project" value="UniProtKB-UniRule"/>
</dbReference>